<dbReference type="EMBL" id="MU006032">
    <property type="protein sequence ID" value="KAF2857678.1"/>
    <property type="molecule type" value="Genomic_DNA"/>
</dbReference>
<feature type="chain" id="PRO_5025657172" description="Secreted protein" evidence="1">
    <location>
        <begin position="18"/>
        <end position="103"/>
    </location>
</feature>
<reference evidence="2" key="1">
    <citation type="journal article" date="2020" name="Stud. Mycol.">
        <title>101 Dothideomycetes genomes: a test case for predicting lifestyles and emergence of pathogens.</title>
        <authorList>
            <person name="Haridas S."/>
            <person name="Albert R."/>
            <person name="Binder M."/>
            <person name="Bloem J."/>
            <person name="Labutti K."/>
            <person name="Salamov A."/>
            <person name="Andreopoulos B."/>
            <person name="Baker S."/>
            <person name="Barry K."/>
            <person name="Bills G."/>
            <person name="Bluhm B."/>
            <person name="Cannon C."/>
            <person name="Castanera R."/>
            <person name="Culley D."/>
            <person name="Daum C."/>
            <person name="Ezra D."/>
            <person name="Gonzalez J."/>
            <person name="Henrissat B."/>
            <person name="Kuo A."/>
            <person name="Liang C."/>
            <person name="Lipzen A."/>
            <person name="Lutzoni F."/>
            <person name="Magnuson J."/>
            <person name="Mondo S."/>
            <person name="Nolan M."/>
            <person name="Ohm R."/>
            <person name="Pangilinan J."/>
            <person name="Park H.-J."/>
            <person name="Ramirez L."/>
            <person name="Alfaro M."/>
            <person name="Sun H."/>
            <person name="Tritt A."/>
            <person name="Yoshinaga Y."/>
            <person name="Zwiers L.-H."/>
            <person name="Turgeon B."/>
            <person name="Goodwin S."/>
            <person name="Spatafora J."/>
            <person name="Crous P."/>
            <person name="Grigoriev I."/>
        </authorList>
    </citation>
    <scope>NUCLEOTIDE SEQUENCE</scope>
    <source>
        <strain evidence="2">CBS 480.64</strain>
    </source>
</reference>
<name>A0A6A7BT43_9PEZI</name>
<evidence type="ECO:0000313" key="3">
    <source>
        <dbReference type="Proteomes" id="UP000799421"/>
    </source>
</evidence>
<evidence type="ECO:0000256" key="1">
    <source>
        <dbReference type="SAM" id="SignalP"/>
    </source>
</evidence>
<feature type="signal peptide" evidence="1">
    <location>
        <begin position="1"/>
        <end position="17"/>
    </location>
</feature>
<keyword evidence="1" id="KW-0732">Signal</keyword>
<proteinExistence type="predicted"/>
<dbReference type="AlphaFoldDB" id="A0A6A7BT43"/>
<dbReference type="Proteomes" id="UP000799421">
    <property type="component" value="Unassembled WGS sequence"/>
</dbReference>
<evidence type="ECO:0008006" key="4">
    <source>
        <dbReference type="Google" id="ProtNLM"/>
    </source>
</evidence>
<protein>
    <recommendedName>
        <fullName evidence="4">Secreted protein</fullName>
    </recommendedName>
</protein>
<evidence type="ECO:0000313" key="2">
    <source>
        <dbReference type="EMBL" id="KAF2857678.1"/>
    </source>
</evidence>
<gene>
    <name evidence="2" type="ORF">K470DRAFT_160887</name>
</gene>
<keyword evidence="3" id="KW-1185">Reference proteome</keyword>
<sequence length="103" mass="11387">MKLTAVVGLTRLVAGYAYWVLGGTDSTSTACCCQSGVSPFNFGVVEWWLGGLPTISEQIVPGTPQRMRGHFFTNSTQIFCFFPLSNLPRYGREDHSSSFCHRC</sequence>
<organism evidence="2 3">
    <name type="scientific">Piedraia hortae CBS 480.64</name>
    <dbReference type="NCBI Taxonomy" id="1314780"/>
    <lineage>
        <taxon>Eukaryota</taxon>
        <taxon>Fungi</taxon>
        <taxon>Dikarya</taxon>
        <taxon>Ascomycota</taxon>
        <taxon>Pezizomycotina</taxon>
        <taxon>Dothideomycetes</taxon>
        <taxon>Dothideomycetidae</taxon>
        <taxon>Capnodiales</taxon>
        <taxon>Piedraiaceae</taxon>
        <taxon>Piedraia</taxon>
    </lineage>
</organism>
<accession>A0A6A7BT43</accession>